<dbReference type="PATRIC" id="fig|817.53.peg.1539"/>
<organism evidence="1">
    <name type="scientific">Bacteroides fragilis</name>
    <dbReference type="NCBI Taxonomy" id="817"/>
    <lineage>
        <taxon>Bacteria</taxon>
        <taxon>Pseudomonadati</taxon>
        <taxon>Bacteroidota</taxon>
        <taxon>Bacteroidia</taxon>
        <taxon>Bacteroidales</taxon>
        <taxon>Bacteroidaceae</taxon>
        <taxon>Bacteroides</taxon>
    </lineage>
</organism>
<sequence length="72" mass="7848">MGYIKFVLRRTTDDHGNTTNARICRIESDLPGTGTLETNLIMHALSAKGGKVEVITVFTLDYSALDSANYLG</sequence>
<evidence type="ECO:0000313" key="1">
    <source>
        <dbReference type="EMBL" id="KFX75278.1"/>
    </source>
</evidence>
<dbReference type="AlphaFoldDB" id="A0A0I9SAT8"/>
<protein>
    <submittedName>
        <fullName evidence="1">Uncharacterized protein</fullName>
    </submittedName>
</protein>
<proteinExistence type="predicted"/>
<reference evidence="1" key="2">
    <citation type="submission" date="2014-07" db="EMBL/GenBank/DDBJ databases">
        <title>Genetics and epidemiology of antimicrobial resistance in B. fragilis group.</title>
        <authorList>
            <person name="Sydenham T.V."/>
            <person name="Hasman H."/>
            <person name="Kemp M."/>
            <person name="Justesen U.S."/>
        </authorList>
    </citation>
    <scope>NUCLEOTIDE SEQUENCE [LARGE SCALE GENOMIC DNA]</scope>
    <source>
        <strain evidence="1">DCMOUH0018B</strain>
    </source>
</reference>
<gene>
    <name evidence="1" type="ORF">EE52_0207435</name>
</gene>
<reference evidence="1" key="1">
    <citation type="book" date="2014" name="THE 24TH EUROPEAN CONGRESS OF CLINICAL MICROBIOLOGY AND INFECTIOUS DISEASES" publisher="ECCMID 2014" city="Barcelona, Spain">
        <title>Identification of resistance genes in three multidrug-resistant Bacteroides fragilis isolates by whole genome sequencing.</title>
        <editorList>
            <person name="Unknown"/>
            <person name="A."/>
        </editorList>
        <authorList>
            <person name="Sydenham T.V."/>
            <person name="Hasman H."/>
            <person name="Wang M."/>
            <person name="Soki J."/>
            <person name="Nagy E."/>
            <person name="Justesen U.S."/>
        </authorList>
    </citation>
    <scope>NUCLEOTIDE SEQUENCE</scope>
    <source>
        <strain evidence="1">DCMOUH0018B</strain>
    </source>
</reference>
<accession>A0A0I9SAT8</accession>
<dbReference type="EMBL" id="JMZZ02000103">
    <property type="protein sequence ID" value="KFX75278.1"/>
    <property type="molecule type" value="Genomic_DNA"/>
</dbReference>
<comment type="caution">
    <text evidence="1">The sequence shown here is derived from an EMBL/GenBank/DDBJ whole genome shotgun (WGS) entry which is preliminary data.</text>
</comment>
<dbReference type="RefSeq" id="WP_022012067.1">
    <property type="nucleotide sequence ID" value="NZ_CAEUHN010000012.1"/>
</dbReference>
<name>A0A0I9SAT8_BACFG</name>